<name>A0ABN5ZIX2_9MYCO</name>
<reference evidence="2 3" key="1">
    <citation type="journal article" date="2019" name="Emerg. Microbes Infect.">
        <title>Comprehensive subspecies identification of 175 nontuberculous mycobacteria species based on 7547 genomic profiles.</title>
        <authorList>
            <person name="Matsumoto Y."/>
            <person name="Kinjo T."/>
            <person name="Motooka D."/>
            <person name="Nabeya D."/>
            <person name="Jung N."/>
            <person name="Uechi K."/>
            <person name="Horii T."/>
            <person name="Iida T."/>
            <person name="Fujita J."/>
            <person name="Nakamura S."/>
        </authorList>
    </citation>
    <scope>NUCLEOTIDE SEQUENCE [LARGE SCALE GENOMIC DNA]</scope>
    <source>
        <strain evidence="2 3">JCM 15653</strain>
    </source>
</reference>
<evidence type="ECO:0000313" key="2">
    <source>
        <dbReference type="EMBL" id="BBX93114.1"/>
    </source>
</evidence>
<dbReference type="Proteomes" id="UP000466683">
    <property type="component" value="Chromosome"/>
</dbReference>
<gene>
    <name evidence="2" type="ORF">MBOE_47630</name>
</gene>
<dbReference type="EMBL" id="AP022579">
    <property type="protein sequence ID" value="BBX93114.1"/>
    <property type="molecule type" value="Genomic_DNA"/>
</dbReference>
<evidence type="ECO:0000256" key="1">
    <source>
        <dbReference type="SAM" id="MobiDB-lite"/>
    </source>
</evidence>
<organism evidence="2 3">
    <name type="scientific">Mycolicibacterium boenickei</name>
    <dbReference type="NCBI Taxonomy" id="146017"/>
    <lineage>
        <taxon>Bacteria</taxon>
        <taxon>Bacillati</taxon>
        <taxon>Actinomycetota</taxon>
        <taxon>Actinomycetes</taxon>
        <taxon>Mycobacteriales</taxon>
        <taxon>Mycobacteriaceae</taxon>
        <taxon>Mycolicibacterium</taxon>
    </lineage>
</organism>
<protein>
    <recommendedName>
        <fullName evidence="4">4Fe-4S Wbl-type domain-containing protein</fullName>
    </recommendedName>
</protein>
<keyword evidence="3" id="KW-1185">Reference proteome</keyword>
<sequence>MSDLEGLFGALSDVPRLEGAKCVGKHELFDAREERESVEHAAERHEAAIHLCRSCLALSACAAWFDSLPKSKRPGGVTAARPNPMPPGRPEPRQIA</sequence>
<evidence type="ECO:0008006" key="4">
    <source>
        <dbReference type="Google" id="ProtNLM"/>
    </source>
</evidence>
<proteinExistence type="predicted"/>
<evidence type="ECO:0000313" key="3">
    <source>
        <dbReference type="Proteomes" id="UP000466683"/>
    </source>
</evidence>
<feature type="region of interest" description="Disordered" evidence="1">
    <location>
        <begin position="67"/>
        <end position="96"/>
    </location>
</feature>
<accession>A0ABN5ZIX2</accession>